<dbReference type="Proteomes" id="UP000287033">
    <property type="component" value="Unassembled WGS sequence"/>
</dbReference>
<evidence type="ECO:0000313" key="3">
    <source>
        <dbReference type="Proteomes" id="UP000287033"/>
    </source>
</evidence>
<evidence type="ECO:0000313" key="2">
    <source>
        <dbReference type="EMBL" id="GCC44688.1"/>
    </source>
</evidence>
<evidence type="ECO:0000256" key="1">
    <source>
        <dbReference type="SAM" id="MobiDB-lite"/>
    </source>
</evidence>
<dbReference type="AlphaFoldDB" id="A0A401TQ21"/>
<comment type="caution">
    <text evidence="2">The sequence shown here is derived from an EMBL/GenBank/DDBJ whole genome shotgun (WGS) entry which is preliminary data.</text>
</comment>
<name>A0A401TQ21_CHIPU</name>
<proteinExistence type="predicted"/>
<accession>A0A401TQ21</accession>
<keyword evidence="3" id="KW-1185">Reference proteome</keyword>
<sequence length="82" mass="8819">MRVGLGHGANLWDVVTHHHVGEGEVRGGTKGKVAHHQPVWGSGRNGGGRKKRKVEVSQSLHPPPQPLLGLPCGTDSPIEYIY</sequence>
<gene>
    <name evidence="2" type="ORF">chiPu_0028485</name>
</gene>
<feature type="region of interest" description="Disordered" evidence="1">
    <location>
        <begin position="22"/>
        <end position="72"/>
    </location>
</feature>
<protein>
    <submittedName>
        <fullName evidence="2">Uncharacterized protein</fullName>
    </submittedName>
</protein>
<organism evidence="2 3">
    <name type="scientific">Chiloscyllium punctatum</name>
    <name type="common">Brownbanded bambooshark</name>
    <name type="synonym">Hemiscyllium punctatum</name>
    <dbReference type="NCBI Taxonomy" id="137246"/>
    <lineage>
        <taxon>Eukaryota</taxon>
        <taxon>Metazoa</taxon>
        <taxon>Chordata</taxon>
        <taxon>Craniata</taxon>
        <taxon>Vertebrata</taxon>
        <taxon>Chondrichthyes</taxon>
        <taxon>Elasmobranchii</taxon>
        <taxon>Galeomorphii</taxon>
        <taxon>Galeoidea</taxon>
        <taxon>Orectolobiformes</taxon>
        <taxon>Hemiscylliidae</taxon>
        <taxon>Chiloscyllium</taxon>
    </lineage>
</organism>
<dbReference type="EMBL" id="BEZZ01132471">
    <property type="protein sequence ID" value="GCC44688.1"/>
    <property type="molecule type" value="Genomic_DNA"/>
</dbReference>
<reference evidence="2 3" key="1">
    <citation type="journal article" date="2018" name="Nat. Ecol. Evol.">
        <title>Shark genomes provide insights into elasmobranch evolution and the origin of vertebrates.</title>
        <authorList>
            <person name="Hara Y"/>
            <person name="Yamaguchi K"/>
            <person name="Onimaru K"/>
            <person name="Kadota M"/>
            <person name="Koyanagi M"/>
            <person name="Keeley SD"/>
            <person name="Tatsumi K"/>
            <person name="Tanaka K"/>
            <person name="Motone F"/>
            <person name="Kageyama Y"/>
            <person name="Nozu R"/>
            <person name="Adachi N"/>
            <person name="Nishimura O"/>
            <person name="Nakagawa R"/>
            <person name="Tanegashima C"/>
            <person name="Kiyatake I"/>
            <person name="Matsumoto R"/>
            <person name="Murakumo K"/>
            <person name="Nishida K"/>
            <person name="Terakita A"/>
            <person name="Kuratani S"/>
            <person name="Sato K"/>
            <person name="Hyodo S Kuraku.S."/>
        </authorList>
    </citation>
    <scope>NUCLEOTIDE SEQUENCE [LARGE SCALE GENOMIC DNA]</scope>
</reference>